<dbReference type="NCBIfam" id="NF011355">
    <property type="entry name" value="PRK14773.1"/>
    <property type="match status" value="1"/>
</dbReference>
<evidence type="ECO:0000256" key="10">
    <source>
        <dbReference type="RuleBase" id="RU000594"/>
    </source>
</evidence>
<evidence type="ECO:0000256" key="7">
    <source>
        <dbReference type="ARBA" id="ARBA00022989"/>
    </source>
</evidence>
<keyword evidence="12" id="KW-0732">Signal</keyword>
<protein>
    <recommendedName>
        <fullName evidence="9">Lipoprotein signal peptidase</fullName>
        <ecNumber evidence="9">3.4.23.36</ecNumber>
    </recommendedName>
    <alternativeName>
        <fullName evidence="9">Prolipoprotein signal peptidase</fullName>
    </alternativeName>
    <alternativeName>
        <fullName evidence="9">Signal peptidase II</fullName>
        <shortName evidence="9">SPase II</shortName>
    </alternativeName>
</protein>
<comment type="pathway">
    <text evidence="9">Protein modification; lipoprotein biosynthesis (signal peptide cleavage).</text>
</comment>
<dbReference type="EC" id="3.4.23.36" evidence="9"/>
<dbReference type="Proteomes" id="UP000001935">
    <property type="component" value="Chromosome"/>
</dbReference>
<dbReference type="GO" id="GO:0004190">
    <property type="term" value="F:aspartic-type endopeptidase activity"/>
    <property type="evidence" value="ECO:0007669"/>
    <property type="project" value="UniProtKB-UniRule"/>
</dbReference>
<dbReference type="HOGENOM" id="CLU_083252_3_1_7"/>
<dbReference type="GO" id="GO:0005886">
    <property type="term" value="C:plasma membrane"/>
    <property type="evidence" value="ECO:0007669"/>
    <property type="project" value="UniProtKB-SubCell"/>
</dbReference>
<comment type="function">
    <text evidence="9 10">This protein specifically catalyzes the removal of signal peptides from prolipoproteins.</text>
</comment>
<dbReference type="EMBL" id="CP000251">
    <property type="protein sequence ID" value="ABC79791.1"/>
    <property type="molecule type" value="Genomic_DNA"/>
</dbReference>
<evidence type="ECO:0000256" key="8">
    <source>
        <dbReference type="ARBA" id="ARBA00023136"/>
    </source>
</evidence>
<feature type="transmembrane region" description="Helical" evidence="9">
    <location>
        <begin position="94"/>
        <end position="115"/>
    </location>
</feature>
<evidence type="ECO:0000256" key="6">
    <source>
        <dbReference type="ARBA" id="ARBA00022801"/>
    </source>
</evidence>
<keyword evidence="5 9" id="KW-0064">Aspartyl protease</keyword>
<proteinExistence type="inferred from homology"/>
<evidence type="ECO:0000256" key="5">
    <source>
        <dbReference type="ARBA" id="ARBA00022750"/>
    </source>
</evidence>
<name>Q2ILW1_ANADE</name>
<evidence type="ECO:0000256" key="11">
    <source>
        <dbReference type="RuleBase" id="RU004181"/>
    </source>
</evidence>
<evidence type="ECO:0000256" key="3">
    <source>
        <dbReference type="ARBA" id="ARBA00022670"/>
    </source>
</evidence>
<evidence type="ECO:0000256" key="9">
    <source>
        <dbReference type="HAMAP-Rule" id="MF_00161"/>
    </source>
</evidence>
<dbReference type="eggNOG" id="COG0597">
    <property type="taxonomic scope" value="Bacteria"/>
</dbReference>
<dbReference type="STRING" id="290397.Adeh_0013"/>
<feature type="transmembrane region" description="Helical" evidence="9">
    <location>
        <begin position="127"/>
        <end position="145"/>
    </location>
</feature>
<keyword evidence="6 9" id="KW-0378">Hydrolase</keyword>
<feature type="chain" id="PRO_5004210527" description="Lipoprotein signal peptidase" evidence="12">
    <location>
        <begin position="21"/>
        <end position="206"/>
    </location>
</feature>
<evidence type="ECO:0000256" key="2">
    <source>
        <dbReference type="ARBA" id="ARBA00022475"/>
    </source>
</evidence>
<dbReference type="UniPathway" id="UPA00665"/>
<gene>
    <name evidence="9" type="primary">lspA</name>
    <name evidence="13" type="ordered locus">Adeh_0013</name>
</gene>
<dbReference type="PANTHER" id="PTHR33695">
    <property type="entry name" value="LIPOPROTEIN SIGNAL PEPTIDASE"/>
    <property type="match status" value="1"/>
</dbReference>
<organism evidence="13 14">
    <name type="scientific">Anaeromyxobacter dehalogenans (strain 2CP-C)</name>
    <dbReference type="NCBI Taxonomy" id="290397"/>
    <lineage>
        <taxon>Bacteria</taxon>
        <taxon>Pseudomonadati</taxon>
        <taxon>Myxococcota</taxon>
        <taxon>Myxococcia</taxon>
        <taxon>Myxococcales</taxon>
        <taxon>Cystobacterineae</taxon>
        <taxon>Anaeromyxobacteraceae</taxon>
        <taxon>Anaeromyxobacter</taxon>
    </lineage>
</organism>
<keyword evidence="4 9" id="KW-0812">Transmembrane</keyword>
<dbReference type="Pfam" id="PF01252">
    <property type="entry name" value="Peptidase_A8"/>
    <property type="match status" value="1"/>
</dbReference>
<feature type="signal peptide" evidence="12">
    <location>
        <begin position="1"/>
        <end position="20"/>
    </location>
</feature>
<comment type="similarity">
    <text evidence="1 9 11">Belongs to the peptidase A8 family.</text>
</comment>
<comment type="caution">
    <text evidence="9">Lacks conserved residue(s) required for the propagation of feature annotation.</text>
</comment>
<evidence type="ECO:0000313" key="13">
    <source>
        <dbReference type="EMBL" id="ABC79791.1"/>
    </source>
</evidence>
<dbReference type="PANTHER" id="PTHR33695:SF1">
    <property type="entry name" value="LIPOPROTEIN SIGNAL PEPTIDASE"/>
    <property type="match status" value="1"/>
</dbReference>
<dbReference type="PRINTS" id="PR00781">
    <property type="entry name" value="LIPOSIGPTASE"/>
</dbReference>
<evidence type="ECO:0000313" key="14">
    <source>
        <dbReference type="Proteomes" id="UP000001935"/>
    </source>
</evidence>
<dbReference type="RefSeq" id="WP_011419074.1">
    <property type="nucleotide sequence ID" value="NC_007760.1"/>
</dbReference>
<keyword evidence="8 9" id="KW-0472">Membrane</keyword>
<evidence type="ECO:0000256" key="4">
    <source>
        <dbReference type="ARBA" id="ARBA00022692"/>
    </source>
</evidence>
<evidence type="ECO:0000256" key="1">
    <source>
        <dbReference type="ARBA" id="ARBA00006139"/>
    </source>
</evidence>
<keyword evidence="9" id="KW-0997">Cell inner membrane</keyword>
<feature type="transmembrane region" description="Helical" evidence="9">
    <location>
        <begin position="165"/>
        <end position="184"/>
    </location>
</feature>
<dbReference type="PROSITE" id="PS00855">
    <property type="entry name" value="SPASE_II"/>
    <property type="match status" value="1"/>
</dbReference>
<dbReference type="HAMAP" id="MF_00161">
    <property type="entry name" value="LspA"/>
    <property type="match status" value="1"/>
</dbReference>
<feature type="active site" evidence="9">
    <location>
        <position position="172"/>
    </location>
</feature>
<reference evidence="13" key="1">
    <citation type="submission" date="2006-01" db="EMBL/GenBank/DDBJ databases">
        <title>Complete sequence of Anaeromyxobacter dehalogenans 2CP-C.</title>
        <authorList>
            <consortium name="US DOE Joint Genome Institute"/>
            <person name="Copeland A."/>
            <person name="Lucas S."/>
            <person name="Lapidus A."/>
            <person name="Barry K."/>
            <person name="Detter J.C."/>
            <person name="Glavina T."/>
            <person name="Hammon N."/>
            <person name="Israni S."/>
            <person name="Pitluck S."/>
            <person name="Brettin T."/>
            <person name="Bruce D."/>
            <person name="Han C."/>
            <person name="Tapia R."/>
            <person name="Gilna P."/>
            <person name="Kiss H."/>
            <person name="Schmutz J."/>
            <person name="Larimer F."/>
            <person name="Land M."/>
            <person name="Kyrpides N."/>
            <person name="Anderson I."/>
            <person name="Sanford R.A."/>
            <person name="Ritalahti K.M."/>
            <person name="Thomas H.S."/>
            <person name="Kirby J.R."/>
            <person name="Zhulin I.B."/>
            <person name="Loeffler F.E."/>
            <person name="Richardson P."/>
        </authorList>
    </citation>
    <scope>NUCLEOTIDE SEQUENCE</scope>
    <source>
        <strain evidence="13">2CP-C</strain>
    </source>
</reference>
<dbReference type="InterPro" id="IPR001872">
    <property type="entry name" value="Peptidase_A8"/>
</dbReference>
<sequence>MRRPVSKWALLALLFTALLAADQWTKYLAVERLTVVFERGGDETLAERVRGFYTYRHLEPLSTEPYYVWRPVWRMNYVENPGAAWGLFRGHSQFFRNAFFTLVSVAAVAFILHYYRKLRQDQRYLQVALGLVLAGAVGNFVDRLARRYVIDFIEWYWWNRPDIRWPTFNVADSLIVVGVAMLVLHPGSRREAARAPARRDAAAERV</sequence>
<comment type="subcellular location">
    <subcellularLocation>
        <location evidence="9">Cell inner membrane</location>
        <topology evidence="9">Multi-pass membrane protein</topology>
    </subcellularLocation>
</comment>
<dbReference type="OrthoDB" id="9810259at2"/>
<evidence type="ECO:0000256" key="12">
    <source>
        <dbReference type="SAM" id="SignalP"/>
    </source>
</evidence>
<keyword evidence="3 9" id="KW-0645">Protease</keyword>
<comment type="catalytic activity">
    <reaction evidence="9 10">
        <text>Release of signal peptides from bacterial membrane prolipoproteins. Hydrolyzes -Xaa-Yaa-Zaa-|-(S,diacylglyceryl)Cys-, in which Xaa is hydrophobic (preferably Leu), and Yaa (Ala or Ser) and Zaa (Gly or Ala) have small, neutral side chains.</text>
        <dbReference type="EC" id="3.4.23.36"/>
    </reaction>
</comment>
<feature type="active site" evidence="9">
    <location>
        <position position="151"/>
    </location>
</feature>
<dbReference type="NCBIfam" id="TIGR00077">
    <property type="entry name" value="lspA"/>
    <property type="match status" value="1"/>
</dbReference>
<dbReference type="KEGG" id="ade:Adeh_0013"/>
<accession>Q2ILW1</accession>
<keyword evidence="2 9" id="KW-1003">Cell membrane</keyword>
<dbReference type="GO" id="GO:0006508">
    <property type="term" value="P:proteolysis"/>
    <property type="evidence" value="ECO:0007669"/>
    <property type="project" value="UniProtKB-KW"/>
</dbReference>
<dbReference type="AlphaFoldDB" id="Q2ILW1"/>
<keyword evidence="7 9" id="KW-1133">Transmembrane helix</keyword>